<dbReference type="FunFam" id="3.60.20.30:FF:000005">
    <property type="entry name" value="N(4)-(Beta-N-acetylglucosaminyl)-L-asparaginase"/>
    <property type="match status" value="1"/>
</dbReference>
<keyword evidence="5" id="KW-1185">Reference proteome</keyword>
<accession>A0A953LBY8</accession>
<dbReference type="Pfam" id="PF01112">
    <property type="entry name" value="Asparaginase_2"/>
    <property type="match status" value="1"/>
</dbReference>
<dbReference type="PANTHER" id="PTHR10188">
    <property type="entry name" value="L-ASPARAGINASE"/>
    <property type="match status" value="1"/>
</dbReference>
<dbReference type="EMBL" id="JAHVHU010000030">
    <property type="protein sequence ID" value="MBY5960268.1"/>
    <property type="molecule type" value="Genomic_DNA"/>
</dbReference>
<evidence type="ECO:0000256" key="2">
    <source>
        <dbReference type="PIRSR" id="PIRSR600246-2"/>
    </source>
</evidence>
<name>A0A953LBY8_9BACT</name>
<dbReference type="GO" id="GO:0016811">
    <property type="term" value="F:hydrolase activity, acting on carbon-nitrogen (but not peptide) bonds, in linear amides"/>
    <property type="evidence" value="ECO:0007669"/>
    <property type="project" value="UniProtKB-ARBA"/>
</dbReference>
<feature type="binding site" evidence="2">
    <location>
        <begin position="189"/>
        <end position="192"/>
    </location>
    <ligand>
        <name>substrate</name>
    </ligand>
</feature>
<dbReference type="Gene3D" id="3.60.20.30">
    <property type="entry name" value="(Glycosyl)asparaginase"/>
    <property type="match status" value="1"/>
</dbReference>
<dbReference type="SUPFAM" id="SSF56235">
    <property type="entry name" value="N-terminal nucleophile aminohydrolases (Ntn hydrolases)"/>
    <property type="match status" value="1"/>
</dbReference>
<feature type="site" description="Cleavage; by autolysis" evidence="3">
    <location>
        <begin position="137"/>
        <end position="138"/>
    </location>
</feature>
<comment type="caution">
    <text evidence="4">The sequence shown here is derived from an EMBL/GenBank/DDBJ whole genome shotgun (WGS) entry which is preliminary data.</text>
</comment>
<gene>
    <name evidence="4" type="ORF">KUV50_19105</name>
</gene>
<dbReference type="InterPro" id="IPR000246">
    <property type="entry name" value="Peptidase_T2"/>
</dbReference>
<proteinExistence type="predicted"/>
<dbReference type="GO" id="GO:0005737">
    <property type="term" value="C:cytoplasm"/>
    <property type="evidence" value="ECO:0007669"/>
    <property type="project" value="TreeGrafter"/>
</dbReference>
<dbReference type="InterPro" id="IPR029055">
    <property type="entry name" value="Ntn_hydrolases_N"/>
</dbReference>
<evidence type="ECO:0000313" key="4">
    <source>
        <dbReference type="EMBL" id="MBY5960268.1"/>
    </source>
</evidence>
<dbReference type="AlphaFoldDB" id="A0A953LBY8"/>
<dbReference type="CDD" id="cd04513">
    <property type="entry name" value="Glycosylasparaginase"/>
    <property type="match status" value="1"/>
</dbReference>
<feature type="binding site" evidence="2">
    <location>
        <begin position="166"/>
        <end position="169"/>
    </location>
    <ligand>
        <name>substrate</name>
    </ligand>
</feature>
<feature type="active site" description="Nucleophile" evidence="1">
    <location>
        <position position="138"/>
    </location>
</feature>
<evidence type="ECO:0000256" key="1">
    <source>
        <dbReference type="PIRSR" id="PIRSR600246-1"/>
    </source>
</evidence>
<dbReference type="Proteomes" id="UP000753961">
    <property type="component" value="Unassembled WGS sequence"/>
</dbReference>
<sequence>MKANEEAWKVLSSQGNALDAVEQGVRIIEADASNHTVGIGGLPDRDGHVTLDACIMDQKGNAGSVCFLEHIVHPVSVARKVMEKTPHVILSGSGALQFALEEGFEKTDLLTPESKRAWEKWKKNAEYSPVINIENHDTIGMIALDSAGNLSGACTTSGLAYKMHGRVGDSPILGAGLFVDNEVGAATATGMGEAVLKTCGTFLVVELMRQGRSPEEACKEAVLRIAKKQNYNDFQIGFLAMDKKGNTGAYCIHPGFSYAHQNKEGAELIPAKSYVKE</sequence>
<organism evidence="4 5">
    <name type="scientific">Membranihabitans marinus</name>
    <dbReference type="NCBI Taxonomy" id="1227546"/>
    <lineage>
        <taxon>Bacteria</taxon>
        <taxon>Pseudomonadati</taxon>
        <taxon>Bacteroidota</taxon>
        <taxon>Saprospiria</taxon>
        <taxon>Saprospirales</taxon>
        <taxon>Saprospiraceae</taxon>
        <taxon>Membranihabitans</taxon>
    </lineage>
</organism>
<reference evidence="4" key="1">
    <citation type="submission" date="2021-06" db="EMBL/GenBank/DDBJ databases">
        <title>44 bacteria genomes isolated from Dapeng, Shenzhen.</title>
        <authorList>
            <person name="Zheng W."/>
            <person name="Yu S."/>
            <person name="Huang Y."/>
        </authorList>
    </citation>
    <scope>NUCLEOTIDE SEQUENCE</scope>
    <source>
        <strain evidence="4">DP5N28-2</strain>
    </source>
</reference>
<evidence type="ECO:0000256" key="3">
    <source>
        <dbReference type="PIRSR" id="PIRSR600246-3"/>
    </source>
</evidence>
<protein>
    <submittedName>
        <fullName evidence="4">N(4)-(Beta-N-acetylglucosaminyl)-L-asparaginase</fullName>
    </submittedName>
</protein>
<evidence type="ECO:0000313" key="5">
    <source>
        <dbReference type="Proteomes" id="UP000753961"/>
    </source>
</evidence>
<dbReference type="PANTHER" id="PTHR10188:SF6">
    <property type="entry name" value="N(4)-(BETA-N-ACETYLGLUCOSAMINYL)-L-ASPARAGINASE"/>
    <property type="match status" value="1"/>
</dbReference>